<dbReference type="InterPro" id="IPR012340">
    <property type="entry name" value="NA-bd_OB-fold"/>
</dbReference>
<accession>A0A917BVX8</accession>
<dbReference type="AlphaFoldDB" id="A0A917BVX8"/>
<dbReference type="RefSeq" id="WP_188662104.1">
    <property type="nucleotide sequence ID" value="NZ_BMHV01000005.1"/>
</dbReference>
<name>A0A917BVX8_9PROT</name>
<proteinExistence type="predicted"/>
<dbReference type="SUPFAM" id="SSF50249">
    <property type="entry name" value="Nucleic acid-binding proteins"/>
    <property type="match status" value="1"/>
</dbReference>
<protein>
    <recommendedName>
        <fullName evidence="2">CSD domain-containing protein</fullName>
    </recommendedName>
</protein>
<reference evidence="3" key="2">
    <citation type="submission" date="2020-09" db="EMBL/GenBank/DDBJ databases">
        <authorList>
            <person name="Sun Q."/>
            <person name="Zhou Y."/>
        </authorList>
    </citation>
    <scope>NUCLEOTIDE SEQUENCE</scope>
    <source>
        <strain evidence="3">CGMCC 1.15254</strain>
    </source>
</reference>
<dbReference type="GO" id="GO:0003676">
    <property type="term" value="F:nucleic acid binding"/>
    <property type="evidence" value="ECO:0007669"/>
    <property type="project" value="InterPro"/>
</dbReference>
<dbReference type="Gene3D" id="2.40.50.140">
    <property type="entry name" value="Nucleic acid-binding proteins"/>
    <property type="match status" value="1"/>
</dbReference>
<gene>
    <name evidence="3" type="ORF">GCM10011332_08980</name>
</gene>
<keyword evidence="1" id="KW-1133">Transmembrane helix</keyword>
<feature type="domain" description="CSD" evidence="2">
    <location>
        <begin position="100"/>
        <end position="161"/>
    </location>
</feature>
<dbReference type="Pfam" id="PF00313">
    <property type="entry name" value="CSD"/>
    <property type="match status" value="1"/>
</dbReference>
<dbReference type="EMBL" id="BMHV01000005">
    <property type="protein sequence ID" value="GGF57703.1"/>
    <property type="molecule type" value="Genomic_DNA"/>
</dbReference>
<organism evidence="3 4">
    <name type="scientific">Terasakiella brassicae</name>
    <dbReference type="NCBI Taxonomy" id="1634917"/>
    <lineage>
        <taxon>Bacteria</taxon>
        <taxon>Pseudomonadati</taxon>
        <taxon>Pseudomonadota</taxon>
        <taxon>Alphaproteobacteria</taxon>
        <taxon>Rhodospirillales</taxon>
        <taxon>Terasakiellaceae</taxon>
        <taxon>Terasakiella</taxon>
    </lineage>
</organism>
<keyword evidence="4" id="KW-1185">Reference proteome</keyword>
<evidence type="ECO:0000259" key="2">
    <source>
        <dbReference type="Pfam" id="PF00313"/>
    </source>
</evidence>
<comment type="caution">
    <text evidence="3">The sequence shown here is derived from an EMBL/GenBank/DDBJ whole genome shotgun (WGS) entry which is preliminary data.</text>
</comment>
<evidence type="ECO:0000313" key="3">
    <source>
        <dbReference type="EMBL" id="GGF57703.1"/>
    </source>
</evidence>
<feature type="transmembrane region" description="Helical" evidence="1">
    <location>
        <begin position="290"/>
        <end position="306"/>
    </location>
</feature>
<evidence type="ECO:0000313" key="4">
    <source>
        <dbReference type="Proteomes" id="UP000632498"/>
    </source>
</evidence>
<keyword evidence="1" id="KW-0472">Membrane</keyword>
<reference evidence="3" key="1">
    <citation type="journal article" date="2014" name="Int. J. Syst. Evol. Microbiol.">
        <title>Complete genome sequence of Corynebacterium casei LMG S-19264T (=DSM 44701T), isolated from a smear-ripened cheese.</title>
        <authorList>
            <consortium name="US DOE Joint Genome Institute (JGI-PGF)"/>
            <person name="Walter F."/>
            <person name="Albersmeier A."/>
            <person name="Kalinowski J."/>
            <person name="Ruckert C."/>
        </authorList>
    </citation>
    <scope>NUCLEOTIDE SEQUENCE</scope>
    <source>
        <strain evidence="3">CGMCC 1.15254</strain>
    </source>
</reference>
<evidence type="ECO:0000256" key="1">
    <source>
        <dbReference type="SAM" id="Phobius"/>
    </source>
</evidence>
<dbReference type="Proteomes" id="UP000632498">
    <property type="component" value="Unassembled WGS sequence"/>
</dbReference>
<dbReference type="InterPro" id="IPR002059">
    <property type="entry name" value="CSP_DNA-bd"/>
</dbReference>
<sequence>MEQFNDIWKISREFEKVLDRKFGAQGKGLHSKLSSVQRELPKELVLRIRKIADIRNKTMHERDIEFSDFKAFKQEAKKAYLALRSYSSAPNATPDIKKKDGIIHAYMAEKKYGFIHGDDGQSYFFHYRDLLNCLSDNSLEGHPVHFEAILTQKGYRAKNCTVLAKETVNTYRMPDDFLFSKSNKFKSWEIIDAGAWEVHGSSQESPDSAKQLLKDHARRIGANAARNLNYYKTTGTEGNYRFTIHNFKAQAVRVGRRDRAAHAQPDDFPAINVLAQTLLKEHKAHRRKKRAIKLSVFFAGIALLLPSLLNGYLFILPVILILASVFIPMPKLDWLNELSEQGNHSLNPDLGWNAPSSILSSDTDTTVHPGQSRAVSHLTSHRVTDPISNMTDFHLGTQGILTGSPTNVQGYMLHQAFED</sequence>
<keyword evidence="1" id="KW-0812">Transmembrane</keyword>